<evidence type="ECO:0000256" key="2">
    <source>
        <dbReference type="ARBA" id="ARBA00022679"/>
    </source>
</evidence>
<evidence type="ECO:0000313" key="3">
    <source>
        <dbReference type="EMBL" id="KKK60329.1"/>
    </source>
</evidence>
<sequence>MAKFRRDVVHRWEGNPLITIEDIPFPCNTVFNAACAKYNGQYILLLRIEDLTGRSVFALGRSENGIHFKIEDEPVMQPCEEEGCFKEYERKGIEDPRITKIGEVYYIMYTAVSAYGPLLAIAKTEDFKKFERVGLVSQPDNKDGVLFPEKINGSYVKLDRPHSDISPWAVWVSFSPDMIHWGQSKVIFQPVPYHWDEMKIGPGATPIKTAQGWLNIYHGVFPTMDGAVYRLGVGLHDL</sequence>
<evidence type="ECO:0000256" key="1">
    <source>
        <dbReference type="ARBA" id="ARBA00022676"/>
    </source>
</evidence>
<dbReference type="AlphaFoldDB" id="A0A0F8Z1K9"/>
<gene>
    <name evidence="3" type="ORF">LCGC14_3025440</name>
</gene>
<name>A0A0F8Z1K9_9ZZZZ</name>
<dbReference type="PANTHER" id="PTHR34106">
    <property type="entry name" value="GLYCOSIDASE"/>
    <property type="match status" value="1"/>
</dbReference>
<comment type="caution">
    <text evidence="3">The sequence shown here is derived from an EMBL/GenBank/DDBJ whole genome shotgun (WGS) entry which is preliminary data.</text>
</comment>
<dbReference type="SUPFAM" id="SSF75005">
    <property type="entry name" value="Arabinanase/levansucrase/invertase"/>
    <property type="match status" value="1"/>
</dbReference>
<keyword evidence="2" id="KW-0808">Transferase</keyword>
<dbReference type="InterPro" id="IPR007184">
    <property type="entry name" value="Mannoside_phosphorylase"/>
</dbReference>
<dbReference type="CDD" id="cd08993">
    <property type="entry name" value="GH130"/>
    <property type="match status" value="1"/>
</dbReference>
<dbReference type="InterPro" id="IPR023296">
    <property type="entry name" value="Glyco_hydro_beta-prop_sf"/>
</dbReference>
<dbReference type="Gene3D" id="2.115.10.20">
    <property type="entry name" value="Glycosyl hydrolase domain, family 43"/>
    <property type="match status" value="1"/>
</dbReference>
<accession>A0A0F8Z1K9</accession>
<dbReference type="Pfam" id="PF04041">
    <property type="entry name" value="Glyco_hydro_130"/>
    <property type="match status" value="1"/>
</dbReference>
<reference evidence="3" key="1">
    <citation type="journal article" date="2015" name="Nature">
        <title>Complex archaea that bridge the gap between prokaryotes and eukaryotes.</title>
        <authorList>
            <person name="Spang A."/>
            <person name="Saw J.H."/>
            <person name="Jorgensen S.L."/>
            <person name="Zaremba-Niedzwiedzka K."/>
            <person name="Martijn J."/>
            <person name="Lind A.E."/>
            <person name="van Eijk R."/>
            <person name="Schleper C."/>
            <person name="Guy L."/>
            <person name="Ettema T.J."/>
        </authorList>
    </citation>
    <scope>NUCLEOTIDE SEQUENCE</scope>
</reference>
<feature type="non-terminal residue" evidence="3">
    <location>
        <position position="238"/>
    </location>
</feature>
<dbReference type="GO" id="GO:0016757">
    <property type="term" value="F:glycosyltransferase activity"/>
    <property type="evidence" value="ECO:0007669"/>
    <property type="project" value="UniProtKB-KW"/>
</dbReference>
<evidence type="ECO:0008006" key="4">
    <source>
        <dbReference type="Google" id="ProtNLM"/>
    </source>
</evidence>
<dbReference type="EMBL" id="LAZR01063023">
    <property type="protein sequence ID" value="KKK60329.1"/>
    <property type="molecule type" value="Genomic_DNA"/>
</dbReference>
<keyword evidence="1" id="KW-0328">Glycosyltransferase</keyword>
<proteinExistence type="predicted"/>
<protein>
    <recommendedName>
        <fullName evidence="4">Glycosidase</fullName>
    </recommendedName>
</protein>
<dbReference type="PANTHER" id="PTHR34106:SF5">
    <property type="entry name" value="GLYCOSIDASE"/>
    <property type="match status" value="1"/>
</dbReference>
<organism evidence="3">
    <name type="scientific">marine sediment metagenome</name>
    <dbReference type="NCBI Taxonomy" id="412755"/>
    <lineage>
        <taxon>unclassified sequences</taxon>
        <taxon>metagenomes</taxon>
        <taxon>ecological metagenomes</taxon>
    </lineage>
</organism>